<name>A0A9P4P344_9PLEO</name>
<protein>
    <recommendedName>
        <fullName evidence="4">Secreted protein</fullName>
    </recommendedName>
</protein>
<feature type="signal peptide" evidence="1">
    <location>
        <begin position="1"/>
        <end position="25"/>
    </location>
</feature>
<reference evidence="2" key="1">
    <citation type="journal article" date="2020" name="Stud. Mycol.">
        <title>101 Dothideomycetes genomes: a test case for predicting lifestyles and emergence of pathogens.</title>
        <authorList>
            <person name="Haridas S."/>
            <person name="Albert R."/>
            <person name="Binder M."/>
            <person name="Bloem J."/>
            <person name="Labutti K."/>
            <person name="Salamov A."/>
            <person name="Andreopoulos B."/>
            <person name="Baker S."/>
            <person name="Barry K."/>
            <person name="Bills G."/>
            <person name="Bluhm B."/>
            <person name="Cannon C."/>
            <person name="Castanera R."/>
            <person name="Culley D."/>
            <person name="Daum C."/>
            <person name="Ezra D."/>
            <person name="Gonzalez J."/>
            <person name="Henrissat B."/>
            <person name="Kuo A."/>
            <person name="Liang C."/>
            <person name="Lipzen A."/>
            <person name="Lutzoni F."/>
            <person name="Magnuson J."/>
            <person name="Mondo S."/>
            <person name="Nolan M."/>
            <person name="Ohm R."/>
            <person name="Pangilinan J."/>
            <person name="Park H.-J."/>
            <person name="Ramirez L."/>
            <person name="Alfaro M."/>
            <person name="Sun H."/>
            <person name="Tritt A."/>
            <person name="Yoshinaga Y."/>
            <person name="Zwiers L.-H."/>
            <person name="Turgeon B."/>
            <person name="Goodwin S."/>
            <person name="Spatafora J."/>
            <person name="Crous P."/>
            <person name="Grigoriev I."/>
        </authorList>
    </citation>
    <scope>NUCLEOTIDE SEQUENCE</scope>
    <source>
        <strain evidence="2">CBS 690.94</strain>
    </source>
</reference>
<dbReference type="AlphaFoldDB" id="A0A9P4P344"/>
<proteinExistence type="predicted"/>
<feature type="chain" id="PRO_5040258889" description="Secreted protein" evidence="1">
    <location>
        <begin position="26"/>
        <end position="105"/>
    </location>
</feature>
<keyword evidence="1" id="KW-0732">Signal</keyword>
<dbReference type="EMBL" id="MU001516">
    <property type="protein sequence ID" value="KAF2437439.1"/>
    <property type="molecule type" value="Genomic_DNA"/>
</dbReference>
<evidence type="ECO:0000313" key="3">
    <source>
        <dbReference type="Proteomes" id="UP000799764"/>
    </source>
</evidence>
<evidence type="ECO:0008006" key="4">
    <source>
        <dbReference type="Google" id="ProtNLM"/>
    </source>
</evidence>
<dbReference type="Proteomes" id="UP000799764">
    <property type="component" value="Unassembled WGS sequence"/>
</dbReference>
<evidence type="ECO:0000256" key="1">
    <source>
        <dbReference type="SAM" id="SignalP"/>
    </source>
</evidence>
<gene>
    <name evidence="2" type="ORF">P171DRAFT_182711</name>
</gene>
<organism evidence="2 3">
    <name type="scientific">Karstenula rhodostoma CBS 690.94</name>
    <dbReference type="NCBI Taxonomy" id="1392251"/>
    <lineage>
        <taxon>Eukaryota</taxon>
        <taxon>Fungi</taxon>
        <taxon>Dikarya</taxon>
        <taxon>Ascomycota</taxon>
        <taxon>Pezizomycotina</taxon>
        <taxon>Dothideomycetes</taxon>
        <taxon>Pleosporomycetidae</taxon>
        <taxon>Pleosporales</taxon>
        <taxon>Massarineae</taxon>
        <taxon>Didymosphaeriaceae</taxon>
        <taxon>Karstenula</taxon>
    </lineage>
</organism>
<comment type="caution">
    <text evidence="2">The sequence shown here is derived from an EMBL/GenBank/DDBJ whole genome shotgun (WGS) entry which is preliminary data.</text>
</comment>
<keyword evidence="3" id="KW-1185">Reference proteome</keyword>
<sequence>MNTFCLSWVRPVFHVLFLGALGASAQDSPEYIIRWISEGGCPGYEECIRRPLALMLMGCIVCKNHDSKIFTSRSFCAACCFDVVLMALRDSLRRSWKHVTPRDGK</sequence>
<accession>A0A9P4P344</accession>
<evidence type="ECO:0000313" key="2">
    <source>
        <dbReference type="EMBL" id="KAF2437439.1"/>
    </source>
</evidence>